<dbReference type="RefSeq" id="XP_640264.1">
    <property type="nucleotide sequence ID" value="XM_635172.1"/>
</dbReference>
<dbReference type="VEuPathDB" id="AmoebaDB:DDB_G0282333"/>
<dbReference type="Proteomes" id="UP000002195">
    <property type="component" value="Unassembled WGS sequence"/>
</dbReference>
<accession>Q54SN7</accession>
<sequence length="223" mass="25919">METATLVSLNAGIQGGKSLKNTYRNQIKTNLFFDENYKLIENFILCIQEIDRDFQDFKNYGNLKNKTSSKDKSKKENQLRIIYNNSNLEVIEEVLVDIGSRLQIVSFKLNDVYFVLINCHIPQKKKLKLGAIENFFILREMVKNFHYYNIPFIIAGDINHNRTQIINLIGHHFYFANDKDKITTTGGNSIDHIMYSNHNILENFQVFNDATISSENAKINHFA</sequence>
<dbReference type="InParanoid" id="Q54SN7"/>
<evidence type="ECO:0000313" key="1">
    <source>
        <dbReference type="EMBL" id="EAL66288.1"/>
    </source>
</evidence>
<dbReference type="InterPro" id="IPR036691">
    <property type="entry name" value="Endo/exonu/phosph_ase_sf"/>
</dbReference>
<dbReference type="Gene3D" id="3.60.10.10">
    <property type="entry name" value="Endonuclease/exonuclease/phosphatase"/>
    <property type="match status" value="1"/>
</dbReference>
<organism evidence="1 2">
    <name type="scientific">Dictyostelium discoideum</name>
    <name type="common">Social amoeba</name>
    <dbReference type="NCBI Taxonomy" id="44689"/>
    <lineage>
        <taxon>Eukaryota</taxon>
        <taxon>Amoebozoa</taxon>
        <taxon>Evosea</taxon>
        <taxon>Eumycetozoa</taxon>
        <taxon>Dictyostelia</taxon>
        <taxon>Dictyosteliales</taxon>
        <taxon>Dictyosteliaceae</taxon>
        <taxon>Dictyostelium</taxon>
    </lineage>
</organism>
<evidence type="ECO:0008006" key="3">
    <source>
        <dbReference type="Google" id="ProtNLM"/>
    </source>
</evidence>
<protein>
    <recommendedName>
        <fullName evidence="3">Endonuclease/exonuclease/phosphatase domain-containing protein</fullName>
    </recommendedName>
</protein>
<reference evidence="1 2" key="1">
    <citation type="journal article" date="2005" name="Nature">
        <title>The genome of the social amoeba Dictyostelium discoideum.</title>
        <authorList>
            <consortium name="The Dictyostelium discoideum Sequencing Consortium"/>
            <person name="Eichinger L."/>
            <person name="Pachebat J.A."/>
            <person name="Glockner G."/>
            <person name="Rajandream M.A."/>
            <person name="Sucgang R."/>
            <person name="Berriman M."/>
            <person name="Song J."/>
            <person name="Olsen R."/>
            <person name="Szafranski K."/>
            <person name="Xu Q."/>
            <person name="Tunggal B."/>
            <person name="Kummerfeld S."/>
            <person name="Madera M."/>
            <person name="Konfortov B.A."/>
            <person name="Rivero F."/>
            <person name="Bankier A.T."/>
            <person name="Lehmann R."/>
            <person name="Hamlin N."/>
            <person name="Davies R."/>
            <person name="Gaudet P."/>
            <person name="Fey P."/>
            <person name="Pilcher K."/>
            <person name="Chen G."/>
            <person name="Saunders D."/>
            <person name="Sodergren E."/>
            <person name="Davis P."/>
            <person name="Kerhornou A."/>
            <person name="Nie X."/>
            <person name="Hall N."/>
            <person name="Anjard C."/>
            <person name="Hemphill L."/>
            <person name="Bason N."/>
            <person name="Farbrother P."/>
            <person name="Desany B."/>
            <person name="Just E."/>
            <person name="Morio T."/>
            <person name="Rost R."/>
            <person name="Churcher C."/>
            <person name="Cooper J."/>
            <person name="Haydock S."/>
            <person name="van Driessche N."/>
            <person name="Cronin A."/>
            <person name="Goodhead I."/>
            <person name="Muzny D."/>
            <person name="Mourier T."/>
            <person name="Pain A."/>
            <person name="Lu M."/>
            <person name="Harper D."/>
            <person name="Lindsay R."/>
            <person name="Hauser H."/>
            <person name="James K."/>
            <person name="Quiles M."/>
            <person name="Madan Babu M."/>
            <person name="Saito T."/>
            <person name="Buchrieser C."/>
            <person name="Wardroper A."/>
            <person name="Felder M."/>
            <person name="Thangavelu M."/>
            <person name="Johnson D."/>
            <person name="Knights A."/>
            <person name="Loulseged H."/>
            <person name="Mungall K."/>
            <person name="Oliver K."/>
            <person name="Price C."/>
            <person name="Quail M.A."/>
            <person name="Urushihara H."/>
            <person name="Hernandez J."/>
            <person name="Rabbinowitsch E."/>
            <person name="Steffen D."/>
            <person name="Sanders M."/>
            <person name="Ma J."/>
            <person name="Kohara Y."/>
            <person name="Sharp S."/>
            <person name="Simmonds M."/>
            <person name="Spiegler S."/>
            <person name="Tivey A."/>
            <person name="Sugano S."/>
            <person name="White B."/>
            <person name="Walker D."/>
            <person name="Woodward J."/>
            <person name="Winckler T."/>
            <person name="Tanaka Y."/>
            <person name="Shaulsky G."/>
            <person name="Schleicher M."/>
            <person name="Weinstock G."/>
            <person name="Rosenthal A."/>
            <person name="Cox E.C."/>
            <person name="Chisholm R.L."/>
            <person name="Gibbs R."/>
            <person name="Loomis W.F."/>
            <person name="Platzer M."/>
            <person name="Kay R.R."/>
            <person name="Williams J."/>
            <person name="Dear P.H."/>
            <person name="Noegel A.A."/>
            <person name="Barrell B."/>
            <person name="Kuspa A."/>
        </authorList>
    </citation>
    <scope>NUCLEOTIDE SEQUENCE [LARGE SCALE GENOMIC DNA]</scope>
    <source>
        <strain evidence="1 2">AX4</strain>
    </source>
</reference>
<dbReference type="dictyBase" id="DDB_G0282333"/>
<dbReference type="GeneID" id="8623523"/>
<dbReference type="PaxDb" id="44689-DDB0204187"/>
<dbReference type="SUPFAM" id="SSF56219">
    <property type="entry name" value="DNase I-like"/>
    <property type="match status" value="1"/>
</dbReference>
<name>Q54SN7_DICDI</name>
<dbReference type="AlphaFoldDB" id="Q54SN7"/>
<dbReference type="HOGENOM" id="CLU_1242056_0_0_1"/>
<keyword evidence="2" id="KW-1185">Reference proteome</keyword>
<dbReference type="EMBL" id="AAFI02000047">
    <property type="protein sequence ID" value="EAL66288.1"/>
    <property type="molecule type" value="Genomic_DNA"/>
</dbReference>
<dbReference type="PhylomeDB" id="Q54SN7"/>
<comment type="caution">
    <text evidence="1">The sequence shown here is derived from an EMBL/GenBank/DDBJ whole genome shotgun (WGS) entry which is preliminary data.</text>
</comment>
<gene>
    <name evidence="1" type="ORF">DDB_G0282333</name>
</gene>
<proteinExistence type="predicted"/>
<dbReference type="KEGG" id="ddi:DDB_G0282333"/>
<evidence type="ECO:0000313" key="2">
    <source>
        <dbReference type="Proteomes" id="UP000002195"/>
    </source>
</evidence>